<dbReference type="InterPro" id="IPR017853">
    <property type="entry name" value="GH"/>
</dbReference>
<comment type="caution">
    <text evidence="6">The sequence shown here is derived from an EMBL/GenBank/DDBJ whole genome shotgun (WGS) entry which is preliminary data.</text>
</comment>
<dbReference type="RefSeq" id="WP_155474546.1">
    <property type="nucleotide sequence ID" value="NZ_WNKU01000001.1"/>
</dbReference>
<dbReference type="Pfam" id="PF00704">
    <property type="entry name" value="Glyco_hydro_18"/>
    <property type="match status" value="1"/>
</dbReference>
<evidence type="ECO:0000256" key="3">
    <source>
        <dbReference type="SAM" id="MobiDB-lite"/>
    </source>
</evidence>
<dbReference type="Proteomes" id="UP000430670">
    <property type="component" value="Unassembled WGS sequence"/>
</dbReference>
<dbReference type="InterPro" id="IPR041704">
    <property type="entry name" value="CFLE_GH18"/>
</dbReference>
<dbReference type="Gene3D" id="3.10.50.10">
    <property type="match status" value="1"/>
</dbReference>
<dbReference type="InterPro" id="IPR001223">
    <property type="entry name" value="Glyco_hydro18_cat"/>
</dbReference>
<evidence type="ECO:0000259" key="5">
    <source>
        <dbReference type="PROSITE" id="PS51910"/>
    </source>
</evidence>
<dbReference type="InterPro" id="IPR011583">
    <property type="entry name" value="Chitinase_II/V-like_cat"/>
</dbReference>
<dbReference type="SMART" id="SM00636">
    <property type="entry name" value="Glyco_18"/>
    <property type="match status" value="1"/>
</dbReference>
<feature type="signal peptide" evidence="4">
    <location>
        <begin position="1"/>
        <end position="25"/>
    </location>
</feature>
<evidence type="ECO:0000256" key="1">
    <source>
        <dbReference type="ARBA" id="ARBA00022801"/>
    </source>
</evidence>
<dbReference type="SUPFAM" id="SSF51445">
    <property type="entry name" value="(Trans)glycosidases"/>
    <property type="match status" value="1"/>
</dbReference>
<reference evidence="6 7" key="1">
    <citation type="submission" date="2019-11" db="EMBL/GenBank/DDBJ databases">
        <title>Whole-genome sequence of a the green, strictly anaerobic photosynthetic bacterium Heliobacillus mobilis DSM 6151.</title>
        <authorList>
            <person name="Kyndt J.A."/>
            <person name="Meyer T.E."/>
        </authorList>
    </citation>
    <scope>NUCLEOTIDE SEQUENCE [LARGE SCALE GENOMIC DNA]</scope>
    <source>
        <strain evidence="6 7">DSM 6151</strain>
    </source>
</reference>
<protein>
    <submittedName>
        <fullName evidence="6">Chitinase</fullName>
    </submittedName>
</protein>
<keyword evidence="7" id="KW-1185">Reference proteome</keyword>
<keyword evidence="1" id="KW-0378">Hydrolase</keyword>
<keyword evidence="4" id="KW-0732">Signal</keyword>
<dbReference type="EMBL" id="WNKU01000001">
    <property type="protein sequence ID" value="MTV47419.1"/>
    <property type="molecule type" value="Genomic_DNA"/>
</dbReference>
<dbReference type="Gene3D" id="3.20.20.80">
    <property type="entry name" value="Glycosidases"/>
    <property type="match status" value="1"/>
</dbReference>
<name>A0A6I3SBX8_HELMO</name>
<feature type="chain" id="PRO_5026050731" evidence="4">
    <location>
        <begin position="26"/>
        <end position="371"/>
    </location>
</feature>
<dbReference type="GO" id="GO:0008061">
    <property type="term" value="F:chitin binding"/>
    <property type="evidence" value="ECO:0007669"/>
    <property type="project" value="InterPro"/>
</dbReference>
<dbReference type="CDD" id="cd02874">
    <property type="entry name" value="GH18_CFLE_spore_hydrolase"/>
    <property type="match status" value="1"/>
</dbReference>
<dbReference type="PANTHER" id="PTHR46066:SF2">
    <property type="entry name" value="CHITINASE DOMAIN-CONTAINING PROTEIN 1"/>
    <property type="match status" value="1"/>
</dbReference>
<dbReference type="OrthoDB" id="9769314at2"/>
<feature type="region of interest" description="Disordered" evidence="3">
    <location>
        <begin position="32"/>
        <end position="51"/>
    </location>
</feature>
<evidence type="ECO:0000313" key="7">
    <source>
        <dbReference type="Proteomes" id="UP000430670"/>
    </source>
</evidence>
<dbReference type="GO" id="GO:0016798">
    <property type="term" value="F:hydrolase activity, acting on glycosyl bonds"/>
    <property type="evidence" value="ECO:0007669"/>
    <property type="project" value="UniProtKB-KW"/>
</dbReference>
<feature type="domain" description="GH18" evidence="5">
    <location>
        <begin position="57"/>
        <end position="371"/>
    </location>
</feature>
<evidence type="ECO:0000256" key="2">
    <source>
        <dbReference type="ARBA" id="ARBA00023295"/>
    </source>
</evidence>
<evidence type="ECO:0000313" key="6">
    <source>
        <dbReference type="EMBL" id="MTV47419.1"/>
    </source>
</evidence>
<dbReference type="AlphaFoldDB" id="A0A6I3SBX8"/>
<sequence length="371" mass="40411">MSKKLRLFLALLLMSLFILPLPVLAAKKVTTKPTSTTGTTTPSGTTTTTSPTTVTGKTILGYYPVDYSGDKTAYNSVANYGSYFNAISTFTYRVDGQGNLTGTAPADGISLAKSKSMKAYALIHNYINGAFDQTTASTLLGSATARQNVINRLKTILPANGYNGVNVDLENVKGTDRANYSQFIKEMKGALGPLGYTVIVSVPGKTYNDTTSSWGGAFDFTALGQSADFVQIMTYDEHWFGGTPGPIASIGYVTKAVQYATSVIPKEKILLGIATYGYDWYGSSTKTVTYLTVPKLLSQYNVTPQWDDTAKCPWFTYTDSYGQSHQVWYENAQSTAYKLDLVNQYGLGGIGIWRLGFEDQSFWDIVNSKLK</sequence>
<dbReference type="PROSITE" id="PS51910">
    <property type="entry name" value="GH18_2"/>
    <property type="match status" value="1"/>
</dbReference>
<organism evidence="6 7">
    <name type="scientific">Heliobacterium mobile</name>
    <name type="common">Heliobacillus mobilis</name>
    <dbReference type="NCBI Taxonomy" id="28064"/>
    <lineage>
        <taxon>Bacteria</taxon>
        <taxon>Bacillati</taxon>
        <taxon>Bacillota</taxon>
        <taxon>Clostridia</taxon>
        <taxon>Eubacteriales</taxon>
        <taxon>Heliobacteriaceae</taxon>
        <taxon>Heliobacterium</taxon>
    </lineage>
</organism>
<accession>A0A6I3SBX8</accession>
<keyword evidence="2" id="KW-0326">Glycosidase</keyword>
<proteinExistence type="predicted"/>
<dbReference type="InterPro" id="IPR029070">
    <property type="entry name" value="Chitinase_insertion_sf"/>
</dbReference>
<gene>
    <name evidence="6" type="ORF">GJ688_00315</name>
</gene>
<evidence type="ECO:0000256" key="4">
    <source>
        <dbReference type="SAM" id="SignalP"/>
    </source>
</evidence>
<dbReference type="GO" id="GO:0005975">
    <property type="term" value="P:carbohydrate metabolic process"/>
    <property type="evidence" value="ECO:0007669"/>
    <property type="project" value="InterPro"/>
</dbReference>
<dbReference type="PANTHER" id="PTHR46066">
    <property type="entry name" value="CHITINASE DOMAIN-CONTAINING PROTEIN 1 FAMILY MEMBER"/>
    <property type="match status" value="1"/>
</dbReference>